<evidence type="ECO:0000259" key="7">
    <source>
        <dbReference type="Pfam" id="PF07637"/>
    </source>
</evidence>
<feature type="domain" description="DUF1595" evidence="7">
    <location>
        <begin position="229"/>
        <end position="290"/>
    </location>
</feature>
<dbReference type="RefSeq" id="WP_149109826.1">
    <property type="nucleotide sequence ID" value="NZ_CP042425.1"/>
</dbReference>
<evidence type="ECO:0000259" key="6">
    <source>
        <dbReference type="Pfam" id="PF07635"/>
    </source>
</evidence>
<evidence type="ECO:0000313" key="9">
    <source>
        <dbReference type="Proteomes" id="UP000324974"/>
    </source>
</evidence>
<dbReference type="AlphaFoldDB" id="A0A5C1AAX5"/>
<feature type="signal peptide" evidence="1">
    <location>
        <begin position="1"/>
        <end position="23"/>
    </location>
</feature>
<dbReference type="InterPro" id="IPR011429">
    <property type="entry name" value="Cyt_c_Planctomycete-type"/>
</dbReference>
<proteinExistence type="predicted"/>
<dbReference type="EMBL" id="CP042425">
    <property type="protein sequence ID" value="QEL14972.1"/>
    <property type="molecule type" value="Genomic_DNA"/>
</dbReference>
<keyword evidence="1" id="KW-0732">Signal</keyword>
<organism evidence="8 9">
    <name type="scientific">Limnoglobus roseus</name>
    <dbReference type="NCBI Taxonomy" id="2598579"/>
    <lineage>
        <taxon>Bacteria</taxon>
        <taxon>Pseudomonadati</taxon>
        <taxon>Planctomycetota</taxon>
        <taxon>Planctomycetia</taxon>
        <taxon>Gemmatales</taxon>
        <taxon>Gemmataceae</taxon>
        <taxon>Limnoglobus</taxon>
    </lineage>
</organism>
<name>A0A5C1AAX5_9BACT</name>
<dbReference type="Pfam" id="PF07631">
    <property type="entry name" value="PSD4"/>
    <property type="match status" value="1"/>
</dbReference>
<dbReference type="Pfam" id="PF07635">
    <property type="entry name" value="PSCyt1"/>
    <property type="match status" value="1"/>
</dbReference>
<sequence>MATGRLLPTTLLLAALVGLARFAPEGVADPPPAIPAASGPSFMGDVRPFLAKHCFSCHGNGKARGDVTLDAVKDEEALRKDRKLWDGVLRTIRDGEMPPKDRPRPTAGETDAFAAALDGVLARIDCSGARNPGRVTIRRLNRVEYTNTVRDLLHLKDFQAADDFPADDSGYGFDNNGDVLTVSPLLLEKYLTAAEKAVDAATRDKAARGKLLAPADKIKETFYNKQERAKIILEAFAPRAYRRPVAADEIDRLMKFVRLSLVQDGESGDRAAFLAMRAVLVSPRFLFRVELDRAPRAGGTQLNDFELASRLSYFLWASMPDDDLFQLAREKKLRENDVLESQVRRMLKDAKARALTDNFAGQWLELRAVKQVRPDPKRFPDFTEPLQKAMVEETERFFAHVVSEDRSVIDFIDADYTFVNDVLAKHYGLSGVTGSEFRRVKLPADQRGGLLTHASILTLTSTPTRTSPVKRGKWILENILNTPPPPPPPDVPELERDGKELTGPVREVLAKHRADANCATCHNRIDPLGLALENYDAVGAWRTKDGKADIDAGGELPNGKKFRGASGLRDVLKAKEAEFRRCLAEKLLTYALGRGLESYDRCAVDEIAAAVARDGNRFSALAAAVVKSEPFRYRNGRASNERAK</sequence>
<dbReference type="InterPro" id="IPR013043">
    <property type="entry name" value="DUF1595"/>
</dbReference>
<keyword evidence="9" id="KW-1185">Reference proteome</keyword>
<feature type="domain" description="DUF1587" evidence="3">
    <location>
        <begin position="138"/>
        <end position="202"/>
    </location>
</feature>
<dbReference type="Pfam" id="PF07624">
    <property type="entry name" value="PSD2"/>
    <property type="match status" value="1"/>
</dbReference>
<evidence type="ECO:0000259" key="3">
    <source>
        <dbReference type="Pfam" id="PF07626"/>
    </source>
</evidence>
<dbReference type="InterPro" id="IPR013039">
    <property type="entry name" value="DUF1588"/>
</dbReference>
<accession>A0A5C1AAX5</accession>
<feature type="domain" description="DUF1585" evidence="2">
    <location>
        <begin position="558"/>
        <end position="631"/>
    </location>
</feature>
<dbReference type="Proteomes" id="UP000324974">
    <property type="component" value="Chromosome"/>
</dbReference>
<dbReference type="InterPro" id="IPR011478">
    <property type="entry name" value="DUF1585"/>
</dbReference>
<evidence type="ECO:0000256" key="1">
    <source>
        <dbReference type="SAM" id="SignalP"/>
    </source>
</evidence>
<evidence type="ECO:0008006" key="10">
    <source>
        <dbReference type="Google" id="ProtNLM"/>
    </source>
</evidence>
<evidence type="ECO:0000259" key="5">
    <source>
        <dbReference type="Pfam" id="PF07631"/>
    </source>
</evidence>
<dbReference type="Pfam" id="PF07637">
    <property type="entry name" value="PSD5"/>
    <property type="match status" value="1"/>
</dbReference>
<evidence type="ECO:0000313" key="8">
    <source>
        <dbReference type="EMBL" id="QEL14972.1"/>
    </source>
</evidence>
<feature type="domain" description="DUF1588" evidence="4">
    <location>
        <begin position="447"/>
        <end position="545"/>
    </location>
</feature>
<evidence type="ECO:0000259" key="2">
    <source>
        <dbReference type="Pfam" id="PF07624"/>
    </source>
</evidence>
<protein>
    <recommendedName>
        <fullName evidence="10">Cytochrome c domain-containing protein</fullName>
    </recommendedName>
</protein>
<dbReference type="OrthoDB" id="175242at2"/>
<dbReference type="Pfam" id="PF07627">
    <property type="entry name" value="PSCyt3"/>
    <property type="match status" value="1"/>
</dbReference>
<dbReference type="InterPro" id="IPR013042">
    <property type="entry name" value="DUF1592"/>
</dbReference>
<feature type="chain" id="PRO_5022966484" description="Cytochrome c domain-containing protein" evidence="1">
    <location>
        <begin position="24"/>
        <end position="644"/>
    </location>
</feature>
<reference evidence="9" key="1">
    <citation type="submission" date="2019-08" db="EMBL/GenBank/DDBJ databases">
        <title>Limnoglobus roseus gen. nov., sp. nov., a novel freshwater planctomycete with a giant genome from the family Gemmataceae.</title>
        <authorList>
            <person name="Kulichevskaya I.S."/>
            <person name="Naumoff D.G."/>
            <person name="Miroshnikov K."/>
            <person name="Ivanova A."/>
            <person name="Philippov D.A."/>
            <person name="Hakobyan A."/>
            <person name="Rijpstra I.C."/>
            <person name="Sinninghe Damste J.S."/>
            <person name="Liesack W."/>
            <person name="Dedysh S.N."/>
        </authorList>
    </citation>
    <scope>NUCLEOTIDE SEQUENCE [LARGE SCALE GENOMIC DNA]</scope>
    <source>
        <strain evidence="9">PX52</strain>
    </source>
</reference>
<feature type="domain" description="DUF1592" evidence="5">
    <location>
        <begin position="302"/>
        <end position="429"/>
    </location>
</feature>
<evidence type="ECO:0000259" key="4">
    <source>
        <dbReference type="Pfam" id="PF07627"/>
    </source>
</evidence>
<dbReference type="Pfam" id="PF07626">
    <property type="entry name" value="PSD3"/>
    <property type="match status" value="1"/>
</dbReference>
<dbReference type="KEGG" id="lrs:PX52LOC_01877"/>
<gene>
    <name evidence="8" type="ORF">PX52LOC_01877</name>
</gene>
<dbReference type="InterPro" id="IPR013036">
    <property type="entry name" value="DUF1587"/>
</dbReference>
<feature type="domain" description="Cytochrome C Planctomycete-type" evidence="6">
    <location>
        <begin position="54"/>
        <end position="101"/>
    </location>
</feature>